<gene>
    <name evidence="2" type="ORF">GCM10022223_05070</name>
</gene>
<evidence type="ECO:0000313" key="2">
    <source>
        <dbReference type="EMBL" id="GAA3593193.1"/>
    </source>
</evidence>
<evidence type="ECO:0000313" key="3">
    <source>
        <dbReference type="Proteomes" id="UP001501074"/>
    </source>
</evidence>
<organism evidence="2 3">
    <name type="scientific">Kineosporia mesophila</name>
    <dbReference type="NCBI Taxonomy" id="566012"/>
    <lineage>
        <taxon>Bacteria</taxon>
        <taxon>Bacillati</taxon>
        <taxon>Actinomycetota</taxon>
        <taxon>Actinomycetes</taxon>
        <taxon>Kineosporiales</taxon>
        <taxon>Kineosporiaceae</taxon>
        <taxon>Kineosporia</taxon>
    </lineage>
</organism>
<sequence length="326" mass="33952">MKILVTGAGGMLGGGVARKLAERGDDVTVLQRRPSSLAGVAGIQEINGDITDSSTLLRAVEGMDAVVHLAAKVNVIGPWAEYEAVNVDGVRHLVAAMQRAGASRLVHVSSPSVAHGGVALIGDGAGPADPEHARGNYARSKAAGELIALAADSSALAVVAVRPHLVWGPGDTQLVGRIVQRAREGRLPLIGSGAALIDTTYVDNAVDATVAALDRIDVAHGRALVVTNGEPRPVADLFARLCDAAGVPAPTRRIPFPVAWAAGAAVEGVWALGRRRDDPPLTRFLAEQLATAHWFDQSTTRATLGWTPAVSLEEGFGRLAQWYARP</sequence>
<dbReference type="InterPro" id="IPR051783">
    <property type="entry name" value="NAD(P)-dependent_oxidoreduct"/>
</dbReference>
<dbReference type="EMBL" id="BAAAZO010000001">
    <property type="protein sequence ID" value="GAA3593193.1"/>
    <property type="molecule type" value="Genomic_DNA"/>
</dbReference>
<reference evidence="3" key="1">
    <citation type="journal article" date="2019" name="Int. J. Syst. Evol. Microbiol.">
        <title>The Global Catalogue of Microorganisms (GCM) 10K type strain sequencing project: providing services to taxonomists for standard genome sequencing and annotation.</title>
        <authorList>
            <consortium name="The Broad Institute Genomics Platform"/>
            <consortium name="The Broad Institute Genome Sequencing Center for Infectious Disease"/>
            <person name="Wu L."/>
            <person name="Ma J."/>
        </authorList>
    </citation>
    <scope>NUCLEOTIDE SEQUENCE [LARGE SCALE GENOMIC DNA]</scope>
    <source>
        <strain evidence="3">JCM 16902</strain>
    </source>
</reference>
<comment type="caution">
    <text evidence="2">The sequence shown here is derived from an EMBL/GenBank/DDBJ whole genome shotgun (WGS) entry which is preliminary data.</text>
</comment>
<dbReference type="InterPro" id="IPR001509">
    <property type="entry name" value="Epimerase_deHydtase"/>
</dbReference>
<dbReference type="InterPro" id="IPR036291">
    <property type="entry name" value="NAD(P)-bd_dom_sf"/>
</dbReference>
<protein>
    <submittedName>
        <fullName evidence="2">NAD-dependent epimerase/dehydratase family protein</fullName>
    </submittedName>
</protein>
<dbReference type="Pfam" id="PF01370">
    <property type="entry name" value="Epimerase"/>
    <property type="match status" value="1"/>
</dbReference>
<dbReference type="Proteomes" id="UP001501074">
    <property type="component" value="Unassembled WGS sequence"/>
</dbReference>
<proteinExistence type="predicted"/>
<dbReference type="RefSeq" id="WP_231488380.1">
    <property type="nucleotide sequence ID" value="NZ_BAAAZO010000001.1"/>
</dbReference>
<evidence type="ECO:0000259" key="1">
    <source>
        <dbReference type="Pfam" id="PF01370"/>
    </source>
</evidence>
<name>A0ABP6YYC8_9ACTN</name>
<accession>A0ABP6YYC8</accession>
<feature type="domain" description="NAD-dependent epimerase/dehydratase" evidence="1">
    <location>
        <begin position="3"/>
        <end position="225"/>
    </location>
</feature>
<dbReference type="Gene3D" id="3.40.50.720">
    <property type="entry name" value="NAD(P)-binding Rossmann-like Domain"/>
    <property type="match status" value="1"/>
</dbReference>
<dbReference type="PANTHER" id="PTHR48079:SF6">
    <property type="entry name" value="NAD(P)-BINDING DOMAIN-CONTAINING PROTEIN-RELATED"/>
    <property type="match status" value="1"/>
</dbReference>
<keyword evidence="3" id="KW-1185">Reference proteome</keyword>
<dbReference type="PANTHER" id="PTHR48079">
    <property type="entry name" value="PROTEIN YEEZ"/>
    <property type="match status" value="1"/>
</dbReference>
<dbReference type="SUPFAM" id="SSF51735">
    <property type="entry name" value="NAD(P)-binding Rossmann-fold domains"/>
    <property type="match status" value="1"/>
</dbReference>